<dbReference type="GO" id="GO:0035312">
    <property type="term" value="F:5'-3' DNA exonuclease activity"/>
    <property type="evidence" value="ECO:0007669"/>
    <property type="project" value="TreeGrafter"/>
</dbReference>
<dbReference type="OrthoDB" id="5561659at2759"/>
<dbReference type="SUPFAM" id="SSF56281">
    <property type="entry name" value="Metallo-hydrolase/oxidoreductase"/>
    <property type="match status" value="1"/>
</dbReference>
<comment type="caution">
    <text evidence="5">The sequence shown here is derived from an EMBL/GenBank/DDBJ whole genome shotgun (WGS) entry which is preliminary data.</text>
</comment>
<dbReference type="GO" id="GO:0006303">
    <property type="term" value="P:double-strand break repair via nonhomologous end joining"/>
    <property type="evidence" value="ECO:0007669"/>
    <property type="project" value="TreeGrafter"/>
</dbReference>
<dbReference type="GO" id="GO:0000723">
    <property type="term" value="P:telomere maintenance"/>
    <property type="evidence" value="ECO:0007669"/>
    <property type="project" value="TreeGrafter"/>
</dbReference>
<dbReference type="STRING" id="1141098.A0A1Y2DR08"/>
<dbReference type="AlphaFoldDB" id="A0A1Y2DR08"/>
<feature type="compositionally biased region" description="Low complexity" evidence="4">
    <location>
        <begin position="569"/>
        <end position="582"/>
    </location>
</feature>
<accession>A0A1Y2DR08</accession>
<feature type="compositionally biased region" description="Polar residues" evidence="4">
    <location>
        <begin position="546"/>
        <end position="557"/>
    </location>
</feature>
<keyword evidence="2" id="KW-0378">Hydrolase</keyword>
<gene>
    <name evidence="5" type="ORF">BCR38DRAFT_373703</name>
</gene>
<dbReference type="Proteomes" id="UP000193689">
    <property type="component" value="Unassembled WGS sequence"/>
</dbReference>
<dbReference type="RefSeq" id="XP_040713778.1">
    <property type="nucleotide sequence ID" value="XM_040857315.1"/>
</dbReference>
<dbReference type="PANTHER" id="PTHR23240:SF8">
    <property type="entry name" value="PROTEIN ARTEMIS"/>
    <property type="match status" value="1"/>
</dbReference>
<evidence type="ECO:0000256" key="3">
    <source>
        <dbReference type="ARBA" id="ARBA00022839"/>
    </source>
</evidence>
<dbReference type="EMBL" id="MCFJ01000010">
    <property type="protein sequence ID" value="ORY61701.1"/>
    <property type="molecule type" value="Genomic_DNA"/>
</dbReference>
<evidence type="ECO:0000313" key="6">
    <source>
        <dbReference type="Proteomes" id="UP000193689"/>
    </source>
</evidence>
<proteinExistence type="predicted"/>
<keyword evidence="1" id="KW-0540">Nuclease</keyword>
<protein>
    <submittedName>
        <fullName evidence="5">Beta-lactamase-like protein</fullName>
    </submittedName>
</protein>
<sequence length="668" mass="74875">MSTFNGIIHEFPDIRVDFFRQNLDKRPPLACFLSHVHSDHLAGLETLRSPFVYCSAATREILLRLERYSCRINYAQGILEAKVQTYKHLKNLLKPIPLDTPTTLELAPGNNIQVTLLDANHCVGAVMFLAESDGKAVLYTGDIRSEPWWVNTIARNPSMVEYSTGLRTLDRIYLDTSILDDYEQQTKANGLRELLEKVAKYPDDTYFCMQAWTYGYEEVWIALSKALKSKIHVDKYKMGVYKSLVAKPTNDRFGPQFQLSKEAPYLVGFTCGNNQHDGCLTLDENVRIHSCEKGTACAVMQNKPVVWIQPIVARLPNGQDIAEVGIGGGGGDLEREAELDHLVPKDIMMLVQMIDDNDNIPVEVKEEMQAMFIKLLESGRSVSLNMDISGFPEDMRTNLKDIVLSMVKKLKTTSNHQQRGPAPPVQSLPTKITFSYARHSSYPELKHLVETLKPRDIWPCTVDVPYWHQSGITMQGYFGKYCSGDVFEHDIEMDKLLKEQLARQAQLQREINGEDSRRTMINPAQGRSGPVLPPTDALDVSAAKVSNNHPSQLTKNARTPAREEAGSFPADAISISSTDSSPVAPDRSRDMAPSSKRSYETFQEGDRTEEAYDDVVMQGGSQASSLSARAYDTRLKAYKAMESGDWSVGLISTTDHHSNMDPVLGERR</sequence>
<dbReference type="InParanoid" id="A0A1Y2DR08"/>
<feature type="region of interest" description="Disordered" evidence="4">
    <location>
        <begin position="546"/>
        <end position="609"/>
    </location>
</feature>
<keyword evidence="6" id="KW-1185">Reference proteome</keyword>
<name>A0A1Y2DR08_9PEZI</name>
<dbReference type="PANTHER" id="PTHR23240">
    <property type="entry name" value="DNA CROSS-LINK REPAIR PROTEIN PSO2/SNM1-RELATED"/>
    <property type="match status" value="1"/>
</dbReference>
<reference evidence="5 6" key="1">
    <citation type="submission" date="2016-07" db="EMBL/GenBank/DDBJ databases">
        <title>Pervasive Adenine N6-methylation of Active Genes in Fungi.</title>
        <authorList>
            <consortium name="DOE Joint Genome Institute"/>
            <person name="Mondo S.J."/>
            <person name="Dannebaum R.O."/>
            <person name="Kuo R.C."/>
            <person name="Labutti K."/>
            <person name="Haridas S."/>
            <person name="Kuo A."/>
            <person name="Salamov A."/>
            <person name="Ahrendt S.R."/>
            <person name="Lipzen A."/>
            <person name="Sullivan W."/>
            <person name="Andreopoulos W.B."/>
            <person name="Clum A."/>
            <person name="Lindquist E."/>
            <person name="Daum C."/>
            <person name="Ramamoorthy G.K."/>
            <person name="Gryganskyi A."/>
            <person name="Culley D."/>
            <person name="Magnuson J.K."/>
            <person name="James T.Y."/>
            <person name="O'Malley M.A."/>
            <person name="Stajich J.E."/>
            <person name="Spatafora J.W."/>
            <person name="Visel A."/>
            <person name="Grigoriev I.V."/>
        </authorList>
    </citation>
    <scope>NUCLEOTIDE SEQUENCE [LARGE SCALE GENOMIC DNA]</scope>
    <source>
        <strain evidence="5 6">CBS 129021</strain>
    </source>
</reference>
<organism evidence="5 6">
    <name type="scientific">Pseudomassariella vexata</name>
    <dbReference type="NCBI Taxonomy" id="1141098"/>
    <lineage>
        <taxon>Eukaryota</taxon>
        <taxon>Fungi</taxon>
        <taxon>Dikarya</taxon>
        <taxon>Ascomycota</taxon>
        <taxon>Pezizomycotina</taxon>
        <taxon>Sordariomycetes</taxon>
        <taxon>Xylariomycetidae</taxon>
        <taxon>Amphisphaeriales</taxon>
        <taxon>Pseudomassariaceae</taxon>
        <taxon>Pseudomassariella</taxon>
    </lineage>
</organism>
<dbReference type="Pfam" id="PF23023">
    <property type="entry name" value="Anti-Pycsar_Apyc1"/>
    <property type="match status" value="1"/>
</dbReference>
<keyword evidence="3" id="KW-0269">Exonuclease</keyword>
<dbReference type="GO" id="GO:0036297">
    <property type="term" value="P:interstrand cross-link repair"/>
    <property type="evidence" value="ECO:0007669"/>
    <property type="project" value="TreeGrafter"/>
</dbReference>
<dbReference type="GO" id="GO:0003684">
    <property type="term" value="F:damaged DNA binding"/>
    <property type="evidence" value="ECO:0007669"/>
    <property type="project" value="TreeGrafter"/>
</dbReference>
<dbReference type="InterPro" id="IPR036866">
    <property type="entry name" value="RibonucZ/Hydroxyglut_hydro"/>
</dbReference>
<dbReference type="Gene3D" id="3.60.15.10">
    <property type="entry name" value="Ribonuclease Z/Hydroxyacylglutathione hydrolase-like"/>
    <property type="match status" value="1"/>
</dbReference>
<evidence type="ECO:0000313" key="5">
    <source>
        <dbReference type="EMBL" id="ORY61701.1"/>
    </source>
</evidence>
<evidence type="ECO:0000256" key="1">
    <source>
        <dbReference type="ARBA" id="ARBA00022722"/>
    </source>
</evidence>
<dbReference type="GeneID" id="63773527"/>
<evidence type="ECO:0000256" key="2">
    <source>
        <dbReference type="ARBA" id="ARBA00022801"/>
    </source>
</evidence>
<evidence type="ECO:0000256" key="4">
    <source>
        <dbReference type="SAM" id="MobiDB-lite"/>
    </source>
</evidence>